<keyword evidence="2" id="KW-1185">Reference proteome</keyword>
<dbReference type="EMBL" id="CATNWA010016483">
    <property type="protein sequence ID" value="CAI9593090.1"/>
    <property type="molecule type" value="Genomic_DNA"/>
</dbReference>
<evidence type="ECO:0000313" key="1">
    <source>
        <dbReference type="EMBL" id="CAI9593090.1"/>
    </source>
</evidence>
<proteinExistence type="predicted"/>
<name>A0ABN9F7R4_9NEOB</name>
<sequence>MCPLQHPRPFPLADASFCVPVPVKSGRTGDGGKFENFKKCHFFSKQIFHMLCPAPFLAFFSVLP</sequence>
<protein>
    <submittedName>
        <fullName evidence="1">Uncharacterized protein</fullName>
    </submittedName>
</protein>
<gene>
    <name evidence="1" type="ORF">SPARVUS_LOCUS11484258</name>
</gene>
<accession>A0ABN9F7R4</accession>
<reference evidence="1" key="1">
    <citation type="submission" date="2023-05" db="EMBL/GenBank/DDBJ databases">
        <authorList>
            <person name="Stuckert A."/>
        </authorList>
    </citation>
    <scope>NUCLEOTIDE SEQUENCE</scope>
</reference>
<evidence type="ECO:0000313" key="2">
    <source>
        <dbReference type="Proteomes" id="UP001162483"/>
    </source>
</evidence>
<comment type="caution">
    <text evidence="1">The sequence shown here is derived from an EMBL/GenBank/DDBJ whole genome shotgun (WGS) entry which is preliminary data.</text>
</comment>
<dbReference type="Proteomes" id="UP001162483">
    <property type="component" value="Unassembled WGS sequence"/>
</dbReference>
<feature type="non-terminal residue" evidence="1">
    <location>
        <position position="64"/>
    </location>
</feature>
<organism evidence="1 2">
    <name type="scientific">Staurois parvus</name>
    <dbReference type="NCBI Taxonomy" id="386267"/>
    <lineage>
        <taxon>Eukaryota</taxon>
        <taxon>Metazoa</taxon>
        <taxon>Chordata</taxon>
        <taxon>Craniata</taxon>
        <taxon>Vertebrata</taxon>
        <taxon>Euteleostomi</taxon>
        <taxon>Amphibia</taxon>
        <taxon>Batrachia</taxon>
        <taxon>Anura</taxon>
        <taxon>Neobatrachia</taxon>
        <taxon>Ranoidea</taxon>
        <taxon>Ranidae</taxon>
        <taxon>Staurois</taxon>
    </lineage>
</organism>